<dbReference type="EMBL" id="FTOA01000005">
    <property type="protein sequence ID" value="SIS96904.1"/>
    <property type="molecule type" value="Genomic_DNA"/>
</dbReference>
<evidence type="ECO:0000256" key="1">
    <source>
        <dbReference type="SAM" id="MobiDB-lite"/>
    </source>
</evidence>
<dbReference type="OrthoDB" id="7862954at2"/>
<accession>A0A1N7NEW0</accession>
<evidence type="ECO:0000313" key="3">
    <source>
        <dbReference type="EMBL" id="SIS96904.1"/>
    </source>
</evidence>
<feature type="region of interest" description="Disordered" evidence="1">
    <location>
        <begin position="18"/>
        <end position="44"/>
    </location>
</feature>
<gene>
    <name evidence="3" type="ORF">SAMN05421779_10574</name>
</gene>
<sequence length="122" mass="13113">MTSSSALDKGLNVSSVLQNAQTQAGQGQQSSSVGNLLAKKAKTPEQIKEAAQGFEAMFLNQMLKPMFDTIKTDEMFGGGEGEDMWKSMMVDTYAKEITKKGGVGIAEQVMQVMIKAQEAGNE</sequence>
<organism evidence="3 4">
    <name type="scientific">Insolitispirillum peregrinum</name>
    <dbReference type="NCBI Taxonomy" id="80876"/>
    <lineage>
        <taxon>Bacteria</taxon>
        <taxon>Pseudomonadati</taxon>
        <taxon>Pseudomonadota</taxon>
        <taxon>Alphaproteobacteria</taxon>
        <taxon>Rhodospirillales</taxon>
        <taxon>Novispirillaceae</taxon>
        <taxon>Insolitispirillum</taxon>
    </lineage>
</organism>
<evidence type="ECO:0000313" key="4">
    <source>
        <dbReference type="Proteomes" id="UP000185678"/>
    </source>
</evidence>
<proteinExistence type="predicted"/>
<feature type="domain" description="Flagellar protein FlgJ N-terminal" evidence="2">
    <location>
        <begin position="64"/>
        <end position="111"/>
    </location>
</feature>
<dbReference type="Pfam" id="PF10135">
    <property type="entry name" value="Rod-binding"/>
    <property type="match status" value="1"/>
</dbReference>
<dbReference type="AlphaFoldDB" id="A0A1N7NEW0"/>
<dbReference type="RefSeq" id="WP_076401016.1">
    <property type="nucleotide sequence ID" value="NZ_FTOA01000005.1"/>
</dbReference>
<dbReference type="STRING" id="80876.SAMN05421779_10574"/>
<dbReference type="Proteomes" id="UP000185678">
    <property type="component" value="Unassembled WGS sequence"/>
</dbReference>
<name>A0A1N7NEW0_9PROT</name>
<evidence type="ECO:0000259" key="2">
    <source>
        <dbReference type="Pfam" id="PF10135"/>
    </source>
</evidence>
<reference evidence="3 4" key="1">
    <citation type="submission" date="2017-01" db="EMBL/GenBank/DDBJ databases">
        <authorList>
            <person name="Mah S.A."/>
            <person name="Swanson W.J."/>
            <person name="Moy G.W."/>
            <person name="Vacquier V.D."/>
        </authorList>
    </citation>
    <scope>NUCLEOTIDE SEQUENCE [LARGE SCALE GENOMIC DNA]</scope>
    <source>
        <strain evidence="3 4">DSM 11589</strain>
    </source>
</reference>
<dbReference type="InterPro" id="IPR019301">
    <property type="entry name" value="Flagellar_prot_FlgJ_N"/>
</dbReference>
<keyword evidence="4" id="KW-1185">Reference proteome</keyword>
<feature type="compositionally biased region" description="Low complexity" evidence="1">
    <location>
        <begin position="18"/>
        <end position="37"/>
    </location>
</feature>
<protein>
    <submittedName>
        <fullName evidence="3">Rod binding protein</fullName>
    </submittedName>
</protein>